<evidence type="ECO:0000313" key="3">
    <source>
        <dbReference type="EMBL" id="KAK3490708.1"/>
    </source>
</evidence>
<name>A0AAJ0MQB7_9PEZI</name>
<keyword evidence="2" id="KW-0472">Membrane</keyword>
<evidence type="ECO:0000313" key="4">
    <source>
        <dbReference type="Proteomes" id="UP001285908"/>
    </source>
</evidence>
<keyword evidence="2" id="KW-0812">Transmembrane</keyword>
<dbReference type="Proteomes" id="UP001285908">
    <property type="component" value="Unassembled WGS sequence"/>
</dbReference>
<feature type="region of interest" description="Disordered" evidence="1">
    <location>
        <begin position="55"/>
        <end position="82"/>
    </location>
</feature>
<keyword evidence="2" id="KW-1133">Transmembrane helix</keyword>
<protein>
    <submittedName>
        <fullName evidence="3">Uncharacterized protein</fullName>
    </submittedName>
</protein>
<evidence type="ECO:0000256" key="1">
    <source>
        <dbReference type="SAM" id="MobiDB-lite"/>
    </source>
</evidence>
<dbReference type="EMBL" id="JAULSX010000005">
    <property type="protein sequence ID" value="KAK3490708.1"/>
    <property type="molecule type" value="Genomic_DNA"/>
</dbReference>
<feature type="transmembrane region" description="Helical" evidence="2">
    <location>
        <begin position="25"/>
        <end position="47"/>
    </location>
</feature>
<dbReference type="RefSeq" id="XP_062691891.1">
    <property type="nucleotide sequence ID" value="XM_062838264.1"/>
</dbReference>
<accession>A0AAJ0MQB7</accession>
<dbReference type="AlphaFoldDB" id="A0AAJ0MQB7"/>
<gene>
    <name evidence="3" type="ORF">B0T23DRAFT_396821</name>
</gene>
<reference evidence="3 4" key="1">
    <citation type="journal article" date="2023" name="Mol. Phylogenet. Evol.">
        <title>Genome-scale phylogeny and comparative genomics of the fungal order Sordariales.</title>
        <authorList>
            <person name="Hensen N."/>
            <person name="Bonometti L."/>
            <person name="Westerberg I."/>
            <person name="Brannstrom I.O."/>
            <person name="Guillou S."/>
            <person name="Cros-Aarteil S."/>
            <person name="Calhoun S."/>
            <person name="Haridas S."/>
            <person name="Kuo A."/>
            <person name="Mondo S."/>
            <person name="Pangilinan J."/>
            <person name="Riley R."/>
            <person name="LaButti K."/>
            <person name="Andreopoulos B."/>
            <person name="Lipzen A."/>
            <person name="Chen C."/>
            <person name="Yan M."/>
            <person name="Daum C."/>
            <person name="Ng V."/>
            <person name="Clum A."/>
            <person name="Steindorff A."/>
            <person name="Ohm R.A."/>
            <person name="Martin F."/>
            <person name="Silar P."/>
            <person name="Natvig D.O."/>
            <person name="Lalanne C."/>
            <person name="Gautier V."/>
            <person name="Ament-Velasquez S.L."/>
            <person name="Kruys A."/>
            <person name="Hutchinson M.I."/>
            <person name="Powell A.J."/>
            <person name="Barry K."/>
            <person name="Miller A.N."/>
            <person name="Grigoriev I.V."/>
            <person name="Debuchy R."/>
            <person name="Gladieux P."/>
            <person name="Hiltunen Thoren M."/>
            <person name="Johannesson H."/>
        </authorList>
    </citation>
    <scope>NUCLEOTIDE SEQUENCE [LARGE SCALE GENOMIC DNA]</scope>
    <source>
        <strain evidence="3 4">FGSC 10403</strain>
    </source>
</reference>
<sequence length="145" mass="15927">MGQFDWFLKIGATPQAVAVLNDQPILFTILIVVLIAVILECVLMWYIHYATMKPEQRAAKNKKKKAGTGDNKNAAPGGGSCGLSKEYADGKRAAEVKSDIDGRWGKERGAIDGRRAYSWGIATAISTDGQTHALFQRERRYAGRI</sequence>
<keyword evidence="4" id="KW-1185">Reference proteome</keyword>
<proteinExistence type="predicted"/>
<organism evidence="3 4">
    <name type="scientific">Neurospora hispaniola</name>
    <dbReference type="NCBI Taxonomy" id="588809"/>
    <lineage>
        <taxon>Eukaryota</taxon>
        <taxon>Fungi</taxon>
        <taxon>Dikarya</taxon>
        <taxon>Ascomycota</taxon>
        <taxon>Pezizomycotina</taxon>
        <taxon>Sordariomycetes</taxon>
        <taxon>Sordariomycetidae</taxon>
        <taxon>Sordariales</taxon>
        <taxon>Sordariaceae</taxon>
        <taxon>Neurospora</taxon>
    </lineage>
</organism>
<evidence type="ECO:0000256" key="2">
    <source>
        <dbReference type="SAM" id="Phobius"/>
    </source>
</evidence>
<dbReference type="GeneID" id="87875886"/>
<comment type="caution">
    <text evidence="3">The sequence shown here is derived from an EMBL/GenBank/DDBJ whole genome shotgun (WGS) entry which is preliminary data.</text>
</comment>